<accession>A0ABR3MQK2</accession>
<comment type="caution">
    <text evidence="2">The sequence shown here is derived from an EMBL/GenBank/DDBJ whole genome shotgun (WGS) entry which is preliminary data.</text>
</comment>
<evidence type="ECO:0000313" key="3">
    <source>
        <dbReference type="Proteomes" id="UP001558613"/>
    </source>
</evidence>
<feature type="compositionally biased region" description="Basic and acidic residues" evidence="1">
    <location>
        <begin position="56"/>
        <end position="65"/>
    </location>
</feature>
<evidence type="ECO:0000256" key="1">
    <source>
        <dbReference type="SAM" id="MobiDB-lite"/>
    </source>
</evidence>
<feature type="region of interest" description="Disordered" evidence="1">
    <location>
        <begin position="40"/>
        <end position="86"/>
    </location>
</feature>
<name>A0ABR3MQK2_9TELE</name>
<evidence type="ECO:0000313" key="2">
    <source>
        <dbReference type="EMBL" id="KAL1266912.1"/>
    </source>
</evidence>
<sequence length="86" mass="10254">MESDVAVPSAHAFVQRCHHTWMRASLLQSVNTVMCKFEEQEVEEEYGEEEEEEKEEKEKEEADEKKEEDDDMEKKEEGQEDKCHIF</sequence>
<gene>
    <name evidence="2" type="ORF">QQF64_002587</name>
</gene>
<proteinExistence type="predicted"/>
<keyword evidence="3" id="KW-1185">Reference proteome</keyword>
<feature type="compositionally biased region" description="Basic and acidic residues" evidence="1">
    <location>
        <begin position="72"/>
        <end position="86"/>
    </location>
</feature>
<reference evidence="2 3" key="1">
    <citation type="submission" date="2023-09" db="EMBL/GenBank/DDBJ databases">
        <authorList>
            <person name="Wang M."/>
        </authorList>
    </citation>
    <scope>NUCLEOTIDE SEQUENCE [LARGE SCALE GENOMIC DNA]</scope>
    <source>
        <strain evidence="2">GT-2023</strain>
        <tissue evidence="2">Liver</tissue>
    </source>
</reference>
<feature type="compositionally biased region" description="Acidic residues" evidence="1">
    <location>
        <begin position="40"/>
        <end position="55"/>
    </location>
</feature>
<dbReference type="EMBL" id="JAYMGO010000010">
    <property type="protein sequence ID" value="KAL1266912.1"/>
    <property type="molecule type" value="Genomic_DNA"/>
</dbReference>
<protein>
    <submittedName>
        <fullName evidence="2">Uncharacterized protein</fullName>
    </submittedName>
</protein>
<organism evidence="2 3">
    <name type="scientific">Cirrhinus molitorella</name>
    <name type="common">mud carp</name>
    <dbReference type="NCBI Taxonomy" id="172907"/>
    <lineage>
        <taxon>Eukaryota</taxon>
        <taxon>Metazoa</taxon>
        <taxon>Chordata</taxon>
        <taxon>Craniata</taxon>
        <taxon>Vertebrata</taxon>
        <taxon>Euteleostomi</taxon>
        <taxon>Actinopterygii</taxon>
        <taxon>Neopterygii</taxon>
        <taxon>Teleostei</taxon>
        <taxon>Ostariophysi</taxon>
        <taxon>Cypriniformes</taxon>
        <taxon>Cyprinidae</taxon>
        <taxon>Labeoninae</taxon>
        <taxon>Labeonini</taxon>
        <taxon>Cirrhinus</taxon>
    </lineage>
</organism>
<dbReference type="Proteomes" id="UP001558613">
    <property type="component" value="Unassembled WGS sequence"/>
</dbReference>